<dbReference type="AlphaFoldDB" id="A0A1D8URB9"/>
<gene>
    <name evidence="1" type="ORF">A0U89_02600</name>
</gene>
<dbReference type="Pfam" id="PF13410">
    <property type="entry name" value="GST_C_2"/>
    <property type="match status" value="1"/>
</dbReference>
<dbReference type="InterPro" id="IPR040079">
    <property type="entry name" value="Glutathione_S-Trfase"/>
</dbReference>
<protein>
    <submittedName>
        <fullName evidence="1">Glutathione S-transferase</fullName>
    </submittedName>
</protein>
<dbReference type="InterPro" id="IPR036282">
    <property type="entry name" value="Glutathione-S-Trfase_C_sf"/>
</dbReference>
<dbReference type="GO" id="GO:0004364">
    <property type="term" value="F:glutathione transferase activity"/>
    <property type="evidence" value="ECO:0007669"/>
    <property type="project" value="TreeGrafter"/>
</dbReference>
<dbReference type="GO" id="GO:0006559">
    <property type="term" value="P:L-phenylalanine catabolic process"/>
    <property type="evidence" value="ECO:0007669"/>
    <property type="project" value="TreeGrafter"/>
</dbReference>
<dbReference type="SFLD" id="SFLDS00019">
    <property type="entry name" value="Glutathione_Transferase_(cytos"/>
    <property type="match status" value="1"/>
</dbReference>
<dbReference type="KEGG" id="kba:A0U89_02600"/>
<dbReference type="eggNOG" id="COG0625">
    <property type="taxonomic scope" value="Bacteria"/>
</dbReference>
<dbReference type="SUPFAM" id="SSF47616">
    <property type="entry name" value="GST C-terminal domain-like"/>
    <property type="match status" value="1"/>
</dbReference>
<reference evidence="1 2" key="1">
    <citation type="journal article" date="2016" name="Microb. Cell Fact.">
        <title>Dissection of exopolysaccharide biosynthesis in Kozakia baliensis.</title>
        <authorList>
            <person name="Brandt J.U."/>
            <person name="Jakob F."/>
            <person name="Behr J."/>
            <person name="Geissler A.J."/>
            <person name="Vogel R.F."/>
        </authorList>
    </citation>
    <scope>NUCLEOTIDE SEQUENCE [LARGE SCALE GENOMIC DNA]</scope>
    <source>
        <strain evidence="1 2">DSM 14400</strain>
    </source>
</reference>
<keyword evidence="1" id="KW-0808">Transferase</keyword>
<dbReference type="OrthoDB" id="9799538at2"/>
<evidence type="ECO:0000313" key="1">
    <source>
        <dbReference type="EMBL" id="AOX16193.1"/>
    </source>
</evidence>
<organism evidence="1 2">
    <name type="scientific">Kozakia baliensis</name>
    <dbReference type="NCBI Taxonomy" id="153496"/>
    <lineage>
        <taxon>Bacteria</taxon>
        <taxon>Pseudomonadati</taxon>
        <taxon>Pseudomonadota</taxon>
        <taxon>Alphaproteobacteria</taxon>
        <taxon>Acetobacterales</taxon>
        <taxon>Acetobacteraceae</taxon>
        <taxon>Kozakia</taxon>
    </lineage>
</organism>
<dbReference type="InterPro" id="IPR004045">
    <property type="entry name" value="Glutathione_S-Trfase_N"/>
</dbReference>
<dbReference type="Gene3D" id="1.20.1050.10">
    <property type="match status" value="1"/>
</dbReference>
<dbReference type="PANTHER" id="PTHR42673:SF4">
    <property type="entry name" value="MALEYLACETOACETATE ISOMERASE"/>
    <property type="match status" value="1"/>
</dbReference>
<dbReference type="PROSITE" id="PS50404">
    <property type="entry name" value="GST_NTER"/>
    <property type="match status" value="1"/>
</dbReference>
<dbReference type="PANTHER" id="PTHR42673">
    <property type="entry name" value="MALEYLACETOACETATE ISOMERASE"/>
    <property type="match status" value="1"/>
</dbReference>
<dbReference type="GO" id="GO:0016034">
    <property type="term" value="F:maleylacetoacetate isomerase activity"/>
    <property type="evidence" value="ECO:0007669"/>
    <property type="project" value="TreeGrafter"/>
</dbReference>
<dbReference type="Gene3D" id="3.40.30.10">
    <property type="entry name" value="Glutaredoxin"/>
    <property type="match status" value="1"/>
</dbReference>
<accession>A0A1D8URB9</accession>
<dbReference type="GO" id="GO:0006749">
    <property type="term" value="P:glutathione metabolic process"/>
    <property type="evidence" value="ECO:0007669"/>
    <property type="project" value="TreeGrafter"/>
</dbReference>
<dbReference type="STRING" id="153496.A0U89_02600"/>
<dbReference type="CDD" id="cd03194">
    <property type="entry name" value="GST_C_3"/>
    <property type="match status" value="1"/>
</dbReference>
<sequence length="219" mass="24717">MNRLLIGTRRYSSWSLRGWLAVRVAKLNVLDQVIPLRGGGQTVEIHRISPNGMVPFLEHDGAQVWESLAICEYCAEFAPSLWPAERIARAHARSIAAEMHAGFCGVRQAFPMNLGRDRQPRPQLDEAAQKDIATIDRIWSETRERYGAGGGYLFGSELTVADIMFAPIVTRFRSYAIALSPRAQAYAEAILAHPFLREWYELAQAEPKEWLLDSYESLV</sequence>
<dbReference type="RefSeq" id="WP_070402004.1">
    <property type="nucleotide sequence ID" value="NZ_BJVW01000002.1"/>
</dbReference>
<dbReference type="InterPro" id="IPR036249">
    <property type="entry name" value="Thioredoxin-like_sf"/>
</dbReference>
<dbReference type="Pfam" id="PF13409">
    <property type="entry name" value="GST_N_2"/>
    <property type="match status" value="1"/>
</dbReference>
<dbReference type="SUPFAM" id="SSF52833">
    <property type="entry name" value="Thioredoxin-like"/>
    <property type="match status" value="1"/>
</dbReference>
<proteinExistence type="predicted"/>
<dbReference type="Proteomes" id="UP000179145">
    <property type="component" value="Chromosome"/>
</dbReference>
<evidence type="ECO:0000313" key="2">
    <source>
        <dbReference type="Proteomes" id="UP000179145"/>
    </source>
</evidence>
<dbReference type="CDD" id="cd03043">
    <property type="entry name" value="GST_N_1"/>
    <property type="match status" value="1"/>
</dbReference>
<keyword evidence="2" id="KW-1185">Reference proteome</keyword>
<name>A0A1D8URB9_9PROT</name>
<dbReference type="EMBL" id="CP014674">
    <property type="protein sequence ID" value="AOX16193.1"/>
    <property type="molecule type" value="Genomic_DNA"/>
</dbReference>